<proteinExistence type="predicted"/>
<sequence>KSILQQESFNILFTFSLSEGFWRTVHGYYL</sequence>
<accession>A0A6J4K057</accession>
<protein>
    <submittedName>
        <fullName evidence="1">Uncharacterized protein</fullName>
    </submittedName>
</protein>
<reference evidence="1" key="1">
    <citation type="submission" date="2020-02" db="EMBL/GenBank/DDBJ databases">
        <authorList>
            <person name="Meier V. D."/>
        </authorList>
    </citation>
    <scope>NUCLEOTIDE SEQUENCE</scope>
    <source>
        <strain evidence="1">AVDCRST_MAG95</strain>
    </source>
</reference>
<dbReference type="AlphaFoldDB" id="A0A6J4K057"/>
<evidence type="ECO:0000313" key="1">
    <source>
        <dbReference type="EMBL" id="CAA9291675.1"/>
    </source>
</evidence>
<feature type="non-terminal residue" evidence="1">
    <location>
        <position position="30"/>
    </location>
</feature>
<gene>
    <name evidence="1" type="ORF">AVDCRST_MAG95-4044</name>
</gene>
<feature type="non-terminal residue" evidence="1">
    <location>
        <position position="1"/>
    </location>
</feature>
<dbReference type="EMBL" id="CADCTJ010001274">
    <property type="protein sequence ID" value="CAA9291675.1"/>
    <property type="molecule type" value="Genomic_DNA"/>
</dbReference>
<name>A0A6J4K057_9BACT</name>
<organism evidence="1">
    <name type="scientific">uncultured Adhaeribacter sp</name>
    <dbReference type="NCBI Taxonomy" id="448109"/>
    <lineage>
        <taxon>Bacteria</taxon>
        <taxon>Pseudomonadati</taxon>
        <taxon>Bacteroidota</taxon>
        <taxon>Cytophagia</taxon>
        <taxon>Cytophagales</taxon>
        <taxon>Hymenobacteraceae</taxon>
        <taxon>Adhaeribacter</taxon>
        <taxon>environmental samples</taxon>
    </lineage>
</organism>